<dbReference type="Pfam" id="PF05199">
    <property type="entry name" value="GMC_oxred_C"/>
    <property type="match status" value="1"/>
</dbReference>
<organism evidence="5 6">
    <name type="scientific">Alectoria fallacina</name>
    <dbReference type="NCBI Taxonomy" id="1903189"/>
    <lineage>
        <taxon>Eukaryota</taxon>
        <taxon>Fungi</taxon>
        <taxon>Dikarya</taxon>
        <taxon>Ascomycota</taxon>
        <taxon>Pezizomycotina</taxon>
        <taxon>Lecanoromycetes</taxon>
        <taxon>OSLEUM clade</taxon>
        <taxon>Lecanoromycetidae</taxon>
        <taxon>Lecanorales</taxon>
        <taxon>Lecanorineae</taxon>
        <taxon>Parmeliaceae</taxon>
        <taxon>Alectoria</taxon>
    </lineage>
</organism>
<dbReference type="Pfam" id="PF00732">
    <property type="entry name" value="GMC_oxred_N"/>
    <property type="match status" value="1"/>
</dbReference>
<evidence type="ECO:0000256" key="3">
    <source>
        <dbReference type="RuleBase" id="RU003968"/>
    </source>
</evidence>
<dbReference type="OrthoDB" id="269227at2759"/>
<feature type="binding site" evidence="2">
    <location>
        <position position="244"/>
    </location>
    <ligand>
        <name>FAD</name>
        <dbReference type="ChEBI" id="CHEBI:57692"/>
    </ligand>
</feature>
<dbReference type="SUPFAM" id="SSF51905">
    <property type="entry name" value="FAD/NAD(P)-binding domain"/>
    <property type="match status" value="1"/>
</dbReference>
<dbReference type="Gene3D" id="3.50.50.60">
    <property type="entry name" value="FAD/NAD(P)-binding domain"/>
    <property type="match status" value="1"/>
</dbReference>
<accession>A0A8H3IU53</accession>
<name>A0A8H3IU53_9LECA</name>
<dbReference type="SUPFAM" id="SSF54373">
    <property type="entry name" value="FAD-linked reductases, C-terminal domain"/>
    <property type="match status" value="1"/>
</dbReference>
<dbReference type="EMBL" id="CAJPDR010000216">
    <property type="protein sequence ID" value="CAF9926634.1"/>
    <property type="molecule type" value="Genomic_DNA"/>
</dbReference>
<dbReference type="Gene3D" id="3.30.560.10">
    <property type="entry name" value="Glucose Oxidase, domain 3"/>
    <property type="match status" value="1"/>
</dbReference>
<gene>
    <name evidence="5" type="ORF">ALECFALPRED_003491</name>
</gene>
<dbReference type="GO" id="GO:0050660">
    <property type="term" value="F:flavin adenine dinucleotide binding"/>
    <property type="evidence" value="ECO:0007669"/>
    <property type="project" value="InterPro"/>
</dbReference>
<evidence type="ECO:0000313" key="5">
    <source>
        <dbReference type="EMBL" id="CAF9926634.1"/>
    </source>
</evidence>
<comment type="caution">
    <text evidence="5">The sequence shown here is derived from an EMBL/GenBank/DDBJ whole genome shotgun (WGS) entry which is preliminary data.</text>
</comment>
<dbReference type="InterPro" id="IPR012132">
    <property type="entry name" value="GMC_OxRdtase"/>
</dbReference>
<feature type="binding site" evidence="2">
    <location>
        <position position="93"/>
    </location>
    <ligand>
        <name>FAD</name>
        <dbReference type="ChEBI" id="CHEBI:57692"/>
    </ligand>
</feature>
<dbReference type="PANTHER" id="PTHR11552">
    <property type="entry name" value="GLUCOSE-METHANOL-CHOLINE GMC OXIDOREDUCTASE"/>
    <property type="match status" value="1"/>
</dbReference>
<dbReference type="PROSITE" id="PS00623">
    <property type="entry name" value="GMC_OXRED_1"/>
    <property type="match status" value="1"/>
</dbReference>
<comment type="cofactor">
    <cofactor evidence="2">
        <name>FAD</name>
        <dbReference type="ChEBI" id="CHEBI:57692"/>
    </cofactor>
</comment>
<dbReference type="InterPro" id="IPR000172">
    <property type="entry name" value="GMC_OxRdtase_N"/>
</dbReference>
<keyword evidence="6" id="KW-1185">Reference proteome</keyword>
<protein>
    <recommendedName>
        <fullName evidence="4">Glucose-methanol-choline oxidoreductase N-terminal domain-containing protein</fullName>
    </recommendedName>
</protein>
<dbReference type="InterPro" id="IPR036188">
    <property type="entry name" value="FAD/NAD-bd_sf"/>
</dbReference>
<dbReference type="PANTHER" id="PTHR11552:SF210">
    <property type="entry name" value="GLUCOSE-METHANOL-CHOLINE OXIDOREDUCTASE N-TERMINAL DOMAIN-CONTAINING PROTEIN-RELATED"/>
    <property type="match status" value="1"/>
</dbReference>
<dbReference type="AlphaFoldDB" id="A0A8H3IU53"/>
<comment type="similarity">
    <text evidence="1 3">Belongs to the GMC oxidoreductase family.</text>
</comment>
<evidence type="ECO:0000259" key="4">
    <source>
        <dbReference type="PROSITE" id="PS00623"/>
    </source>
</evidence>
<sequence>MDASTCLSLLKADYDYVVVGGGTAGLVVGCRLSEDDQVKVIVLEPGDNHLTDPRINTPAGWSAVLGSEVDWSFKTSAQEHLGGRILRHPQGRVLGGSSAINAEAFIAPSSADLEAWERLGNPGWSWQVMMPYYRKCHTLTSPAPEISEHLGIDWIDEEIRGASGPIQASFQGVIQDPLSKAWVQTFKGLQYGLSRDPFAGEAMGGYSSPITVDPESKTRSYAANTYFASATQRPNLTVLTGVYVNNIILDTGNGPARATGVRVTVKDIEYIVKAGKEVILAAGVFQTPKLLELSGIGDRELLESHGIHVVIDNPNIGENLQDHLMTGISFEVMDGIFTGDRLMRQEPQITQMVMEMYTTAKAGPLCAGGIGSYAFMPLLNSLGSNKGANLERLVFDCKSQDPKDTIHYDFVRSIIESDQKASASMFMFPAQVNLHNNPSTTNFTQDLAPGNYVSLGVALLHPLSRGSVHITSANASQEPHIDPKYLSHALDVEIFPHHLRFLERLAQSEPLASLLKPDGKRNHPTAFIKDMNGARNYVRQSAISNNHPAGTCAMKPRENGGVVNERLVTHGTTNLRVVDASIMPTIPGGNIQSSVYAVAERAANLIKEDAG</sequence>
<dbReference type="Proteomes" id="UP000664203">
    <property type="component" value="Unassembled WGS sequence"/>
</dbReference>
<evidence type="ECO:0000313" key="6">
    <source>
        <dbReference type="Proteomes" id="UP000664203"/>
    </source>
</evidence>
<feature type="domain" description="Glucose-methanol-choline oxidoreductase N-terminal" evidence="4">
    <location>
        <begin position="91"/>
        <end position="114"/>
    </location>
</feature>
<dbReference type="InterPro" id="IPR007867">
    <property type="entry name" value="GMC_OxRtase_C"/>
</dbReference>
<evidence type="ECO:0000256" key="2">
    <source>
        <dbReference type="PIRSR" id="PIRSR000137-2"/>
    </source>
</evidence>
<keyword evidence="2 3" id="KW-0274">FAD</keyword>
<keyword evidence="3" id="KW-0285">Flavoprotein</keyword>
<reference evidence="5" key="1">
    <citation type="submission" date="2021-03" db="EMBL/GenBank/DDBJ databases">
        <authorList>
            <person name="Tagirdzhanova G."/>
        </authorList>
    </citation>
    <scope>NUCLEOTIDE SEQUENCE</scope>
</reference>
<proteinExistence type="inferred from homology"/>
<dbReference type="PIRSF" id="PIRSF000137">
    <property type="entry name" value="Alcohol_oxidase"/>
    <property type="match status" value="1"/>
</dbReference>
<dbReference type="GO" id="GO:0016614">
    <property type="term" value="F:oxidoreductase activity, acting on CH-OH group of donors"/>
    <property type="evidence" value="ECO:0007669"/>
    <property type="project" value="InterPro"/>
</dbReference>
<evidence type="ECO:0000256" key="1">
    <source>
        <dbReference type="ARBA" id="ARBA00010790"/>
    </source>
</evidence>